<evidence type="ECO:0000256" key="3">
    <source>
        <dbReference type="ARBA" id="ARBA00022960"/>
    </source>
</evidence>
<comment type="caution">
    <text evidence="8">The sequence shown here is derived from an EMBL/GenBank/DDBJ whole genome shotgun (WGS) entry which is preliminary data.</text>
</comment>
<dbReference type="InterPro" id="IPR055342">
    <property type="entry name" value="MreC_beta-barrel_core"/>
</dbReference>
<dbReference type="Proteomes" id="UP000285138">
    <property type="component" value="Unassembled WGS sequence"/>
</dbReference>
<evidence type="ECO:0000256" key="6">
    <source>
        <dbReference type="SAM" id="MobiDB-lite"/>
    </source>
</evidence>
<dbReference type="AlphaFoldDB" id="A0A424YIH5"/>
<feature type="region of interest" description="Disordered" evidence="6">
    <location>
        <begin position="208"/>
        <end position="229"/>
    </location>
</feature>
<dbReference type="InterPro" id="IPR042175">
    <property type="entry name" value="Cell/Rod_MreC_2"/>
</dbReference>
<evidence type="ECO:0000256" key="5">
    <source>
        <dbReference type="SAM" id="Coils"/>
    </source>
</evidence>
<dbReference type="InterPro" id="IPR007221">
    <property type="entry name" value="MreC"/>
</dbReference>
<dbReference type="PANTHER" id="PTHR34138">
    <property type="entry name" value="CELL SHAPE-DETERMINING PROTEIN MREC"/>
    <property type="match status" value="1"/>
</dbReference>
<dbReference type="Pfam" id="PF04085">
    <property type="entry name" value="MreC"/>
    <property type="match status" value="1"/>
</dbReference>
<evidence type="ECO:0000256" key="2">
    <source>
        <dbReference type="ARBA" id="ARBA00013855"/>
    </source>
</evidence>
<dbReference type="Gene3D" id="2.40.10.350">
    <property type="entry name" value="Rod shape-determining protein MreC, domain 2"/>
    <property type="match status" value="1"/>
</dbReference>
<evidence type="ECO:0000256" key="1">
    <source>
        <dbReference type="ARBA" id="ARBA00009369"/>
    </source>
</evidence>
<dbReference type="EMBL" id="QZAA01000033">
    <property type="protein sequence ID" value="RQD78182.1"/>
    <property type="molecule type" value="Genomic_DNA"/>
</dbReference>
<evidence type="ECO:0000259" key="7">
    <source>
        <dbReference type="Pfam" id="PF04085"/>
    </source>
</evidence>
<reference evidence="8 9" key="1">
    <citation type="submission" date="2018-08" db="EMBL/GenBank/DDBJ databases">
        <title>The metabolism and importance of syntrophic acetate oxidation coupled to methane or sulfide production in haloalkaline environments.</title>
        <authorList>
            <person name="Timmers P.H.A."/>
            <person name="Vavourakis C.D."/>
            <person name="Sorokin D.Y."/>
            <person name="Sinninghe Damste J.S."/>
            <person name="Muyzer G."/>
            <person name="Stams A.J.M."/>
            <person name="Plugge C.M."/>
        </authorList>
    </citation>
    <scope>NUCLEOTIDE SEQUENCE [LARGE SCALE GENOMIC DNA]</scope>
    <source>
        <strain evidence="8">MSAO_Bac1</strain>
    </source>
</reference>
<dbReference type="PIRSF" id="PIRSF038471">
    <property type="entry name" value="MreC"/>
    <property type="match status" value="1"/>
</dbReference>
<feature type="coiled-coil region" evidence="5">
    <location>
        <begin position="6"/>
        <end position="33"/>
    </location>
</feature>
<name>A0A424YIH5_9FIRM</name>
<dbReference type="Gene3D" id="2.40.10.340">
    <property type="entry name" value="Rod shape-determining protein MreC, domain 1"/>
    <property type="match status" value="1"/>
</dbReference>
<evidence type="ECO:0000313" key="9">
    <source>
        <dbReference type="Proteomes" id="UP000285138"/>
    </source>
</evidence>
<dbReference type="NCBIfam" id="TIGR00219">
    <property type="entry name" value="mreC"/>
    <property type="match status" value="1"/>
</dbReference>
<gene>
    <name evidence="8" type="primary">mreC</name>
    <name evidence="8" type="ORF">D5R97_00795</name>
</gene>
<organism evidence="8 9">
    <name type="scientific">Candidatus Syntrophonatronum acetioxidans</name>
    <dbReference type="NCBI Taxonomy" id="1795816"/>
    <lineage>
        <taxon>Bacteria</taxon>
        <taxon>Bacillati</taxon>
        <taxon>Bacillota</taxon>
        <taxon>Clostridia</taxon>
        <taxon>Eubacteriales</taxon>
        <taxon>Syntrophomonadaceae</taxon>
        <taxon>Candidatus Syntrophonatronum</taxon>
    </lineage>
</organism>
<feature type="non-terminal residue" evidence="8">
    <location>
        <position position="1"/>
    </location>
</feature>
<dbReference type="InterPro" id="IPR042177">
    <property type="entry name" value="Cell/Rod_1"/>
</dbReference>
<sequence length="229" mass="25744">EKLRNYQGLTHQLEELRQENKRLRDMLDFQERSNYDLIPAKIIARDPSTWFNTLIINKGYNDGVARDMAVTTQDGLVGNVMAVSRHASKVLLLTDSRRAVSGVVQGSRDMGTIGFVEGSVDEPGYCRMINISREAEISRDDVIISSGLGGVFPPGLVIGEVMEVGRDEYGLLKSALIKPAVNFNRLEEVFVVNDTGEEVLEEEFEFNDDLMDNEEYQEETEGQEYNGQN</sequence>
<keyword evidence="5" id="KW-0175">Coiled coil</keyword>
<accession>A0A424YIH5</accession>
<evidence type="ECO:0000256" key="4">
    <source>
        <dbReference type="ARBA" id="ARBA00032089"/>
    </source>
</evidence>
<feature type="compositionally biased region" description="Acidic residues" evidence="6">
    <location>
        <begin position="208"/>
        <end position="222"/>
    </location>
</feature>
<proteinExistence type="inferred from homology"/>
<feature type="domain" description="Rod shape-determining protein MreC beta-barrel core" evidence="7">
    <location>
        <begin position="42"/>
        <end position="192"/>
    </location>
</feature>
<evidence type="ECO:0000313" key="8">
    <source>
        <dbReference type="EMBL" id="RQD78182.1"/>
    </source>
</evidence>
<dbReference type="PANTHER" id="PTHR34138:SF1">
    <property type="entry name" value="CELL SHAPE-DETERMINING PROTEIN MREC"/>
    <property type="match status" value="1"/>
</dbReference>
<keyword evidence="3" id="KW-0133">Cell shape</keyword>
<dbReference type="GO" id="GO:0008360">
    <property type="term" value="P:regulation of cell shape"/>
    <property type="evidence" value="ECO:0007669"/>
    <property type="project" value="UniProtKB-KW"/>
</dbReference>
<protein>
    <recommendedName>
        <fullName evidence="2">Cell shape-determining protein MreC</fullName>
    </recommendedName>
    <alternativeName>
        <fullName evidence="4">Cell shape protein MreC</fullName>
    </alternativeName>
</protein>
<comment type="similarity">
    <text evidence="1">Belongs to the MreC family.</text>
</comment>
<dbReference type="GO" id="GO:0005886">
    <property type="term" value="C:plasma membrane"/>
    <property type="evidence" value="ECO:0007669"/>
    <property type="project" value="TreeGrafter"/>
</dbReference>